<dbReference type="GO" id="GO:0005886">
    <property type="term" value="C:plasma membrane"/>
    <property type="evidence" value="ECO:0007669"/>
    <property type="project" value="UniProtKB-SubCell"/>
</dbReference>
<dbReference type="GO" id="GO:0016117">
    <property type="term" value="P:carotenoid biosynthetic process"/>
    <property type="evidence" value="ECO:0007669"/>
    <property type="project" value="UniProtKB-UniRule"/>
</dbReference>
<dbReference type="InterPro" id="IPR014102">
    <property type="entry name" value="Phytoene_desaturase"/>
</dbReference>
<comment type="cofactor">
    <cofactor evidence="8">
        <name>FAD</name>
        <dbReference type="ChEBI" id="CHEBI:57692"/>
    </cofactor>
</comment>
<dbReference type="UniPathway" id="UPA00803"/>
<comment type="pathway">
    <text evidence="2 8">Carotenoid biosynthesis; lycopene biosynthesis.</text>
</comment>
<keyword evidence="11" id="KW-1185">Reference proteome</keyword>
<dbReference type="OrthoDB" id="438203at2"/>
<evidence type="ECO:0000256" key="8">
    <source>
        <dbReference type="RuleBase" id="RU368016"/>
    </source>
</evidence>
<evidence type="ECO:0000313" key="10">
    <source>
        <dbReference type="EMBL" id="AFY80941.1"/>
    </source>
</evidence>
<keyword evidence="7" id="KW-0472">Membrane</keyword>
<accession>K9TFN1</accession>
<protein>
    <recommendedName>
        <fullName evidence="8">Phytoene dehydrogenase</fullName>
        <ecNumber evidence="8">1.3.5.5</ecNumber>
    </recommendedName>
</protein>
<dbReference type="RefSeq" id="WP_015147589.1">
    <property type="nucleotide sequence ID" value="NC_019693.1"/>
</dbReference>
<dbReference type="Proteomes" id="UP000010367">
    <property type="component" value="Chromosome"/>
</dbReference>
<organism evidence="10 11">
    <name type="scientific">Oscillatoria acuminata PCC 6304</name>
    <dbReference type="NCBI Taxonomy" id="56110"/>
    <lineage>
        <taxon>Bacteria</taxon>
        <taxon>Bacillati</taxon>
        <taxon>Cyanobacteriota</taxon>
        <taxon>Cyanophyceae</taxon>
        <taxon>Oscillatoriophycideae</taxon>
        <taxon>Oscillatoriales</taxon>
        <taxon>Oscillatoriaceae</taxon>
        <taxon>Oscillatoria</taxon>
    </lineage>
</organism>
<evidence type="ECO:0000313" key="11">
    <source>
        <dbReference type="Proteomes" id="UP000010367"/>
    </source>
</evidence>
<reference evidence="10 11" key="1">
    <citation type="submission" date="2012-06" db="EMBL/GenBank/DDBJ databases">
        <title>Finished chromosome of genome of Oscillatoria acuminata PCC 6304.</title>
        <authorList>
            <consortium name="US DOE Joint Genome Institute"/>
            <person name="Gugger M."/>
            <person name="Coursin T."/>
            <person name="Rippka R."/>
            <person name="Tandeau De Marsac N."/>
            <person name="Huntemann M."/>
            <person name="Wei C.-L."/>
            <person name="Han J."/>
            <person name="Detter J.C."/>
            <person name="Han C."/>
            <person name="Tapia R."/>
            <person name="Davenport K."/>
            <person name="Daligault H."/>
            <person name="Erkkila T."/>
            <person name="Gu W."/>
            <person name="Munk A.C.C."/>
            <person name="Teshima H."/>
            <person name="Xu Y."/>
            <person name="Chain P."/>
            <person name="Chen A."/>
            <person name="Krypides N."/>
            <person name="Mavromatis K."/>
            <person name="Markowitz V."/>
            <person name="Szeto E."/>
            <person name="Ivanova N."/>
            <person name="Mikhailova N."/>
            <person name="Ovchinnikova G."/>
            <person name="Pagani I."/>
            <person name="Pati A."/>
            <person name="Goodwin L."/>
            <person name="Peters L."/>
            <person name="Pitluck S."/>
            <person name="Woyke T."/>
            <person name="Kerfeld C."/>
        </authorList>
    </citation>
    <scope>NUCLEOTIDE SEQUENCE [LARGE SCALE GENOMIC DNA]</scope>
    <source>
        <strain evidence="10 11">PCC 6304</strain>
    </source>
</reference>
<evidence type="ECO:0000256" key="3">
    <source>
        <dbReference type="ARBA" id="ARBA00006046"/>
    </source>
</evidence>
<dbReference type="PANTHER" id="PTHR42923:SF45">
    <property type="entry name" value="15-CIS-PHYTOENE DESATURASE, CHLOROPLASTIC_CHROMOPLASTIC"/>
    <property type="match status" value="1"/>
</dbReference>
<dbReference type="PATRIC" id="fig|56110.3.peg.1479"/>
<keyword evidence="4" id="KW-0359">Herbicide resistance</keyword>
<dbReference type="eggNOG" id="COG0493">
    <property type="taxonomic scope" value="Bacteria"/>
</dbReference>
<dbReference type="STRING" id="56110.Oscil6304_1226"/>
<sequence length="460" mass="52006">MRVAIAGAGLAGLSCAKYLTDMGHTPIVLERRDVLGGKVAAWKDADGDWYETGLHIFFGAYPNMLQLFGELGIEDRLQWKEHSMIFNQPEAPGTYSRFDFPDLPAPLNGVMAILGNNDMLTWPEKIRFGIGLIPAMVQGQKYVEEMDKYSFSEWLKRKNIPPRVEKEVFIAMSKALNFINPDEISATILLTALNRFLQEKNGSKMAFLDGSPTERLCQPIVDYITDRGGEVRLNAPIKEFLLNEEGAVRGFEVRGIEGKPEEILTADIYVSAMPVDPLKVMLPQSWWQMEYFQQLKELEGVPVINVHLWFDCKLTDIDHLLFSRSPLLSVYADMSNTCREYANPERSMLELVLAPAKDWISKTDEEIVTATMKELSNLFPDHFCGDKPAKLIKYHVVKTPRSVYKATPGRQNYRPSQITPIPNFYLTGDYTMQRYLASMEGAVLSGKLTAQAIASRQSQN</sequence>
<dbReference type="EMBL" id="CP003607">
    <property type="protein sequence ID" value="AFY80941.1"/>
    <property type="molecule type" value="Genomic_DNA"/>
</dbReference>
<dbReference type="GO" id="GO:0009635">
    <property type="term" value="P:response to herbicide"/>
    <property type="evidence" value="ECO:0007669"/>
    <property type="project" value="UniProtKB-KW"/>
</dbReference>
<keyword evidence="5 8" id="KW-0125">Carotenoid biosynthesis</keyword>
<comment type="subcellular location">
    <subcellularLocation>
        <location evidence="1 8">Cell membrane</location>
        <topology evidence="1 8">Peripheral membrane protein</topology>
    </subcellularLocation>
</comment>
<dbReference type="FunFam" id="3.50.50.60:FF:000091">
    <property type="entry name" value="15-cis-phytoene desaturase, chloroplastic/chromoplastic"/>
    <property type="match status" value="1"/>
</dbReference>
<gene>
    <name evidence="10" type="ORF">Oscil6304_1226</name>
</gene>
<dbReference type="PROSITE" id="PS51257">
    <property type="entry name" value="PROKAR_LIPOPROTEIN"/>
    <property type="match status" value="1"/>
</dbReference>
<evidence type="ECO:0000256" key="5">
    <source>
        <dbReference type="ARBA" id="ARBA00022746"/>
    </source>
</evidence>
<dbReference type="Gene3D" id="3.50.50.60">
    <property type="entry name" value="FAD/NAD(P)-binding domain"/>
    <property type="match status" value="1"/>
</dbReference>
<evidence type="ECO:0000256" key="6">
    <source>
        <dbReference type="ARBA" id="ARBA00023002"/>
    </source>
</evidence>
<comment type="similarity">
    <text evidence="3 8">Belongs to the carotenoid/retinoid oxidoreductase family.</text>
</comment>
<dbReference type="HOGENOM" id="CLU_022687_1_0_3"/>
<dbReference type="PANTHER" id="PTHR42923">
    <property type="entry name" value="PROTOPORPHYRINOGEN OXIDASE"/>
    <property type="match status" value="1"/>
</dbReference>
<dbReference type="InterPro" id="IPR036188">
    <property type="entry name" value="FAD/NAD-bd_sf"/>
</dbReference>
<dbReference type="InParanoid" id="K9TFN1"/>
<dbReference type="eggNOG" id="COG3349">
    <property type="taxonomic scope" value="Bacteria"/>
</dbReference>
<dbReference type="AlphaFoldDB" id="K9TFN1"/>
<evidence type="ECO:0000256" key="7">
    <source>
        <dbReference type="ARBA" id="ARBA00023136"/>
    </source>
</evidence>
<evidence type="ECO:0000256" key="1">
    <source>
        <dbReference type="ARBA" id="ARBA00004202"/>
    </source>
</evidence>
<proteinExistence type="inferred from homology"/>
<dbReference type="GO" id="GO:0016166">
    <property type="term" value="F:phytoene dehydrogenase activity"/>
    <property type="evidence" value="ECO:0007669"/>
    <property type="project" value="UniProtKB-UniRule"/>
</dbReference>
<keyword evidence="8" id="KW-1003">Cell membrane</keyword>
<keyword evidence="6 8" id="KW-0560">Oxidoreductase</keyword>
<evidence type="ECO:0000256" key="2">
    <source>
        <dbReference type="ARBA" id="ARBA00004900"/>
    </source>
</evidence>
<dbReference type="KEGG" id="oac:Oscil6304_1226"/>
<dbReference type="Pfam" id="PF01593">
    <property type="entry name" value="Amino_oxidase"/>
    <property type="match status" value="1"/>
</dbReference>
<comment type="function">
    <text evidence="8">This enzyme converts phytoene into zeta-carotene via the intermediary of phytofluene by the symmetrical introduction of two double bonds at the C-11 and C-11' positions of phytoene.</text>
</comment>
<dbReference type="SUPFAM" id="SSF51905">
    <property type="entry name" value="FAD/NAD(P)-binding domain"/>
    <property type="match status" value="1"/>
</dbReference>
<dbReference type="InterPro" id="IPR050464">
    <property type="entry name" value="Zeta_carotene_desat/Oxidored"/>
</dbReference>
<dbReference type="NCBIfam" id="TIGR02731">
    <property type="entry name" value="phytoene_desat"/>
    <property type="match status" value="1"/>
</dbReference>
<evidence type="ECO:0000259" key="9">
    <source>
        <dbReference type="Pfam" id="PF01593"/>
    </source>
</evidence>
<name>K9TFN1_9CYAN</name>
<feature type="domain" description="Amine oxidase" evidence="9">
    <location>
        <begin position="10"/>
        <end position="453"/>
    </location>
</feature>
<dbReference type="InterPro" id="IPR002937">
    <property type="entry name" value="Amino_oxidase"/>
</dbReference>
<evidence type="ECO:0000256" key="4">
    <source>
        <dbReference type="ARBA" id="ARBA00022646"/>
    </source>
</evidence>
<dbReference type="EC" id="1.3.5.5" evidence="8"/>
<comment type="cofactor">
    <cofactor evidence="8">
        <name>NAD(+)</name>
        <dbReference type="ChEBI" id="CHEBI:57540"/>
    </cofactor>
    <cofactor evidence="8">
        <name>NADP(+)</name>
        <dbReference type="ChEBI" id="CHEBI:58349"/>
    </cofactor>
</comment>